<evidence type="ECO:0000313" key="3">
    <source>
        <dbReference type="EMBL" id="MBP1888847.1"/>
    </source>
</evidence>
<dbReference type="Gene3D" id="2.30.30.90">
    <property type="match status" value="1"/>
</dbReference>
<comment type="caution">
    <text evidence="3">The sequence shown here is derived from an EMBL/GenBank/DDBJ whole genome shotgun (WGS) entry which is preliminary data.</text>
</comment>
<sequence length="71" mass="7753">MMPISFVQEGKSVMIKDIKMNEKMGKKIKEMGVNRGTEIEIIKNDGSSLIIGISGSRLAISKGMAQKILAE</sequence>
<dbReference type="EMBL" id="JAGGJZ010000001">
    <property type="protein sequence ID" value="MBP1888847.1"/>
    <property type="molecule type" value="Genomic_DNA"/>
</dbReference>
<gene>
    <name evidence="3" type="ORF">J2Z53_000426</name>
</gene>
<dbReference type="Pfam" id="PF04023">
    <property type="entry name" value="FeoA"/>
    <property type="match status" value="1"/>
</dbReference>
<protein>
    <submittedName>
        <fullName evidence="3">Ferrous iron transport protein A</fullName>
    </submittedName>
</protein>
<dbReference type="Proteomes" id="UP000783390">
    <property type="component" value="Unassembled WGS sequence"/>
</dbReference>
<keyword evidence="4" id="KW-1185">Reference proteome</keyword>
<dbReference type="InterPro" id="IPR008988">
    <property type="entry name" value="Transcriptional_repressor_C"/>
</dbReference>
<dbReference type="SMART" id="SM00899">
    <property type="entry name" value="FeoA"/>
    <property type="match status" value="1"/>
</dbReference>
<proteinExistence type="predicted"/>
<dbReference type="InterPro" id="IPR038157">
    <property type="entry name" value="FeoA_core_dom"/>
</dbReference>
<reference evidence="3 4" key="1">
    <citation type="submission" date="2021-03" db="EMBL/GenBank/DDBJ databases">
        <title>Genomic Encyclopedia of Type Strains, Phase IV (KMG-IV): sequencing the most valuable type-strain genomes for metagenomic binning, comparative biology and taxonomic classification.</title>
        <authorList>
            <person name="Goeker M."/>
        </authorList>
    </citation>
    <scope>NUCLEOTIDE SEQUENCE [LARGE SCALE GENOMIC DNA]</scope>
    <source>
        <strain evidence="3 4">DSM 3984</strain>
    </source>
</reference>
<dbReference type="InterPro" id="IPR053184">
    <property type="entry name" value="FeoA-like"/>
</dbReference>
<dbReference type="PANTHER" id="PTHR43151">
    <property type="entry name" value="FEOA FAMILY PROTEIN"/>
    <property type="match status" value="1"/>
</dbReference>
<name>A0ABS4EXX3_9CLOT</name>
<dbReference type="PANTHER" id="PTHR43151:SF1">
    <property type="entry name" value="SSR2333 PROTEIN"/>
    <property type="match status" value="1"/>
</dbReference>
<evidence type="ECO:0000313" key="4">
    <source>
        <dbReference type="Proteomes" id="UP000783390"/>
    </source>
</evidence>
<dbReference type="RefSeq" id="WP_209795568.1">
    <property type="nucleotide sequence ID" value="NZ_JAGGJZ010000001.1"/>
</dbReference>
<evidence type="ECO:0000259" key="2">
    <source>
        <dbReference type="SMART" id="SM00899"/>
    </source>
</evidence>
<keyword evidence="1" id="KW-0408">Iron</keyword>
<dbReference type="SUPFAM" id="SSF50037">
    <property type="entry name" value="C-terminal domain of transcriptional repressors"/>
    <property type="match status" value="1"/>
</dbReference>
<accession>A0ABS4EXX3</accession>
<organism evidence="3 4">
    <name type="scientific">Clostridium moniliforme</name>
    <dbReference type="NCBI Taxonomy" id="39489"/>
    <lineage>
        <taxon>Bacteria</taxon>
        <taxon>Bacillati</taxon>
        <taxon>Bacillota</taxon>
        <taxon>Clostridia</taxon>
        <taxon>Eubacteriales</taxon>
        <taxon>Clostridiaceae</taxon>
        <taxon>Clostridium</taxon>
    </lineage>
</organism>
<dbReference type="InterPro" id="IPR007167">
    <property type="entry name" value="Fe-transptr_FeoA-like"/>
</dbReference>
<evidence type="ECO:0000256" key="1">
    <source>
        <dbReference type="ARBA" id="ARBA00023004"/>
    </source>
</evidence>
<feature type="domain" description="Ferrous iron transporter FeoA-like" evidence="2">
    <location>
        <begin position="2"/>
        <end position="71"/>
    </location>
</feature>